<dbReference type="OrthoDB" id="9806995at2"/>
<comment type="caution">
    <text evidence="8">The sequence shown here is derived from an EMBL/GenBank/DDBJ whole genome shotgun (WGS) entry which is preliminary data.</text>
</comment>
<keyword evidence="5" id="KW-0472">Membrane</keyword>
<dbReference type="Gene3D" id="3.30.565.10">
    <property type="entry name" value="Histidine kinase-like ATPase, C-terminal domain"/>
    <property type="match status" value="1"/>
</dbReference>
<dbReference type="SMART" id="SM00387">
    <property type="entry name" value="HATPase_c"/>
    <property type="match status" value="1"/>
</dbReference>
<dbReference type="InterPro" id="IPR036097">
    <property type="entry name" value="HisK_dim/P_sf"/>
</dbReference>
<dbReference type="InterPro" id="IPR005467">
    <property type="entry name" value="His_kinase_dom"/>
</dbReference>
<dbReference type="EMBL" id="LGTQ01000013">
    <property type="protein sequence ID" value="KPM47016.1"/>
    <property type="molecule type" value="Genomic_DNA"/>
</dbReference>
<evidence type="ECO:0000256" key="2">
    <source>
        <dbReference type="ARBA" id="ARBA00012438"/>
    </source>
</evidence>
<keyword evidence="6" id="KW-0732">Signal</keyword>
<evidence type="ECO:0000313" key="8">
    <source>
        <dbReference type="EMBL" id="KPM47016.1"/>
    </source>
</evidence>
<dbReference type="Gene3D" id="1.10.287.130">
    <property type="match status" value="1"/>
</dbReference>
<keyword evidence="5" id="KW-0812">Transmembrane</keyword>
<name>A0A0P7BY44_9BACT</name>
<dbReference type="PRINTS" id="PR00344">
    <property type="entry name" value="BCTRLSENSOR"/>
</dbReference>
<gene>
    <name evidence="8" type="ORF">AFM12_17465</name>
</gene>
<keyword evidence="4" id="KW-0175">Coiled coil</keyword>
<accession>A0A0P7BY44</accession>
<dbReference type="PANTHER" id="PTHR43065">
    <property type="entry name" value="SENSOR HISTIDINE KINASE"/>
    <property type="match status" value="1"/>
</dbReference>
<keyword evidence="3" id="KW-0597">Phosphoprotein</keyword>
<dbReference type="CDD" id="cd00082">
    <property type="entry name" value="HisKA"/>
    <property type="match status" value="1"/>
</dbReference>
<dbReference type="SUPFAM" id="SSF55874">
    <property type="entry name" value="ATPase domain of HSP90 chaperone/DNA topoisomerase II/histidine kinase"/>
    <property type="match status" value="1"/>
</dbReference>
<organism evidence="8 9">
    <name type="scientific">Jiulongibacter sediminis</name>
    <dbReference type="NCBI Taxonomy" id="1605367"/>
    <lineage>
        <taxon>Bacteria</taxon>
        <taxon>Pseudomonadati</taxon>
        <taxon>Bacteroidota</taxon>
        <taxon>Cytophagia</taxon>
        <taxon>Cytophagales</taxon>
        <taxon>Leadbetterellaceae</taxon>
        <taxon>Jiulongibacter</taxon>
    </lineage>
</organism>
<feature type="chain" id="PRO_5006136349" description="histidine kinase" evidence="6">
    <location>
        <begin position="18"/>
        <end position="664"/>
    </location>
</feature>
<dbReference type="PROSITE" id="PS50109">
    <property type="entry name" value="HIS_KIN"/>
    <property type="match status" value="1"/>
</dbReference>
<dbReference type="SMART" id="SM00028">
    <property type="entry name" value="TPR"/>
    <property type="match status" value="4"/>
</dbReference>
<dbReference type="AlphaFoldDB" id="A0A0P7BY44"/>
<feature type="coiled-coil region" evidence="4">
    <location>
        <begin position="369"/>
        <end position="407"/>
    </location>
</feature>
<protein>
    <recommendedName>
        <fullName evidence="2">histidine kinase</fullName>
        <ecNumber evidence="2">2.7.13.3</ecNumber>
    </recommendedName>
</protein>
<keyword evidence="9" id="KW-1185">Reference proteome</keyword>
<dbReference type="Pfam" id="PF13424">
    <property type="entry name" value="TPR_12"/>
    <property type="match status" value="2"/>
</dbReference>
<dbReference type="Pfam" id="PF02518">
    <property type="entry name" value="HATPase_c"/>
    <property type="match status" value="1"/>
</dbReference>
<dbReference type="InterPro" id="IPR004358">
    <property type="entry name" value="Sig_transdc_His_kin-like_C"/>
</dbReference>
<dbReference type="InterPro" id="IPR003594">
    <property type="entry name" value="HATPase_dom"/>
</dbReference>
<evidence type="ECO:0000256" key="6">
    <source>
        <dbReference type="SAM" id="SignalP"/>
    </source>
</evidence>
<evidence type="ECO:0000256" key="3">
    <source>
        <dbReference type="ARBA" id="ARBA00022553"/>
    </source>
</evidence>
<dbReference type="Gene3D" id="1.25.40.10">
    <property type="entry name" value="Tetratricopeptide repeat domain"/>
    <property type="match status" value="2"/>
</dbReference>
<proteinExistence type="predicted"/>
<reference evidence="8 9" key="1">
    <citation type="submission" date="2015-07" db="EMBL/GenBank/DDBJ databases">
        <title>The draft genome sequence of Leadbetterella sp. JN14-9.</title>
        <authorList>
            <person name="Liu Y."/>
            <person name="Du J."/>
            <person name="Shao Z."/>
        </authorList>
    </citation>
    <scope>NUCLEOTIDE SEQUENCE [LARGE SCALE GENOMIC DNA]</scope>
    <source>
        <strain evidence="8 9">JN14-9</strain>
    </source>
</reference>
<comment type="catalytic activity">
    <reaction evidence="1">
        <text>ATP + protein L-histidine = ADP + protein N-phospho-L-histidine.</text>
        <dbReference type="EC" id="2.7.13.3"/>
    </reaction>
</comment>
<evidence type="ECO:0000256" key="4">
    <source>
        <dbReference type="SAM" id="Coils"/>
    </source>
</evidence>
<sequence>MFKRLLFILALPILSFAQSISPTDSLVQLLKTPIADTTKVLIYEEVALQLIYDQSREALKYAQRGLKLAKDIHYKLGEARCLNRIAIIQRVNGNYSAALQYHYDALAIARELNDHEGISKILSSMGILYAEQNDFKNSIQYYAEARKEAKKVNYQRIIENTLLNTATDYALMGNLDSALTYNQKAYESALETGNNLSIILSNIAEINFKRKNYEQAFENYRASINAGEALGQNHSLSQTYLKFAKLFQAVGQKDSAVFYAGKSLEYSKATQHLEYLVLANRLLSELYEPTDLQRSFAYYKASEVANDSLNSVDKTLRLRQVEFNEEMRKQELEVIREKELAQKKQGILIGLLVGFILLGGIIYRNYLQKAATNKLLKQQNEAIRESKNELEQSLKQLKITQNQLIQSEKLASMGELSAGIAHEIQNPMNFVNNFAEVSQELIEEFREELDKTELPESRKNTFAELLAELETSQSRIFENGKRASGIVQGMLEHSRGKTGERREIDLNKMCDEYLRLSFHGMRAKDKSFASGFELQLDPNLPKYIGVVQELSRVILNLINNAFYAVHSRKKKMSEDYQPMVTVQTVFREKNTLEVRVGDNGEGIAPEIRDKIFQPFFTTKPAGEGSGLGLSISYDIITKGHNGRLEVQSEENTGTTFIVTLFTVS</sequence>
<evidence type="ECO:0000259" key="7">
    <source>
        <dbReference type="PROSITE" id="PS50109"/>
    </source>
</evidence>
<keyword evidence="5" id="KW-1133">Transmembrane helix</keyword>
<dbReference type="Proteomes" id="UP000050454">
    <property type="component" value="Unassembled WGS sequence"/>
</dbReference>
<dbReference type="InterPro" id="IPR003661">
    <property type="entry name" value="HisK_dim/P_dom"/>
</dbReference>
<feature type="domain" description="Histidine kinase" evidence="7">
    <location>
        <begin position="419"/>
        <end position="664"/>
    </location>
</feature>
<dbReference type="PATRIC" id="fig|1605367.3.peg.926"/>
<dbReference type="STRING" id="1605367.AFM12_17465"/>
<evidence type="ECO:0000256" key="1">
    <source>
        <dbReference type="ARBA" id="ARBA00000085"/>
    </source>
</evidence>
<dbReference type="InterPro" id="IPR019734">
    <property type="entry name" value="TPR_rpt"/>
</dbReference>
<dbReference type="RefSeq" id="WP_055151012.1">
    <property type="nucleotide sequence ID" value="NZ_JXSZ01000013.1"/>
</dbReference>
<dbReference type="SUPFAM" id="SSF47384">
    <property type="entry name" value="Homodimeric domain of signal transducing histidine kinase"/>
    <property type="match status" value="1"/>
</dbReference>
<dbReference type="InterPro" id="IPR036890">
    <property type="entry name" value="HATPase_C_sf"/>
</dbReference>
<dbReference type="SMART" id="SM00388">
    <property type="entry name" value="HisKA"/>
    <property type="match status" value="1"/>
</dbReference>
<dbReference type="GO" id="GO:0000155">
    <property type="term" value="F:phosphorelay sensor kinase activity"/>
    <property type="evidence" value="ECO:0007669"/>
    <property type="project" value="InterPro"/>
</dbReference>
<evidence type="ECO:0000313" key="9">
    <source>
        <dbReference type="Proteomes" id="UP000050454"/>
    </source>
</evidence>
<dbReference type="PANTHER" id="PTHR43065:SF42">
    <property type="entry name" value="TWO-COMPONENT SENSOR PPRA"/>
    <property type="match status" value="1"/>
</dbReference>
<dbReference type="InterPro" id="IPR011990">
    <property type="entry name" value="TPR-like_helical_dom_sf"/>
</dbReference>
<feature type="transmembrane region" description="Helical" evidence="5">
    <location>
        <begin position="346"/>
        <end position="367"/>
    </location>
</feature>
<dbReference type="EC" id="2.7.13.3" evidence="2"/>
<dbReference type="SUPFAM" id="SSF48452">
    <property type="entry name" value="TPR-like"/>
    <property type="match status" value="1"/>
</dbReference>
<evidence type="ECO:0000256" key="5">
    <source>
        <dbReference type="SAM" id="Phobius"/>
    </source>
</evidence>
<feature type="signal peptide" evidence="6">
    <location>
        <begin position="1"/>
        <end position="17"/>
    </location>
</feature>